<proteinExistence type="predicted"/>
<reference evidence="2" key="1">
    <citation type="journal article" date="2019" name="Int. J. Syst. Evol. Microbiol.">
        <title>The Global Catalogue of Microorganisms (GCM) 10K type strain sequencing project: providing services to taxonomists for standard genome sequencing and annotation.</title>
        <authorList>
            <consortium name="The Broad Institute Genomics Platform"/>
            <consortium name="The Broad Institute Genome Sequencing Center for Infectious Disease"/>
            <person name="Wu L."/>
            <person name="Ma J."/>
        </authorList>
    </citation>
    <scope>NUCLEOTIDE SEQUENCE [LARGE SCALE GENOMIC DNA]</scope>
    <source>
        <strain evidence="2">CGMCC 1.12471</strain>
    </source>
</reference>
<evidence type="ECO:0000313" key="1">
    <source>
        <dbReference type="EMBL" id="MFD1722245.1"/>
    </source>
</evidence>
<sequence>MQRSSPRPAWSDVPATVRQEVEALLGAPVVAAESSAGGWSPGTADVITLQDGRRVFVKAASAAVNEVTVALHRREAAVLAGLDGSGAAPRALGAVERDGWIALAVEHVDGRHPDPRSAADTDAVLDAVHRLPAPLPAAVPRAAETAADALRDAATDWTRVLEEGRADAVPGGEQAVRALARLAAEAGEAVAGDGLVHGDLRPTTH</sequence>
<dbReference type="Proteomes" id="UP001597347">
    <property type="component" value="Unassembled WGS sequence"/>
</dbReference>
<dbReference type="InterPro" id="IPR011009">
    <property type="entry name" value="Kinase-like_dom_sf"/>
</dbReference>
<dbReference type="SUPFAM" id="SSF56112">
    <property type="entry name" value="Protein kinase-like (PK-like)"/>
    <property type="match status" value="1"/>
</dbReference>
<name>A0ABW4LHH9_9MICO</name>
<protein>
    <recommendedName>
        <fullName evidence="3">Aminoglycoside phosphotransferase domain-containing protein</fullName>
    </recommendedName>
</protein>
<organism evidence="1 2">
    <name type="scientific">Amnibacterium endophyticum</name>
    <dbReference type="NCBI Taxonomy" id="2109337"/>
    <lineage>
        <taxon>Bacteria</taxon>
        <taxon>Bacillati</taxon>
        <taxon>Actinomycetota</taxon>
        <taxon>Actinomycetes</taxon>
        <taxon>Micrococcales</taxon>
        <taxon>Microbacteriaceae</taxon>
        <taxon>Amnibacterium</taxon>
    </lineage>
</organism>
<comment type="caution">
    <text evidence="1">The sequence shown here is derived from an EMBL/GenBank/DDBJ whole genome shotgun (WGS) entry which is preliminary data.</text>
</comment>
<dbReference type="RefSeq" id="WP_377935177.1">
    <property type="nucleotide sequence ID" value="NZ_JBHUEA010000018.1"/>
</dbReference>
<accession>A0ABW4LHH9</accession>
<dbReference type="EMBL" id="JBHUEA010000018">
    <property type="protein sequence ID" value="MFD1722245.1"/>
    <property type="molecule type" value="Genomic_DNA"/>
</dbReference>
<evidence type="ECO:0008006" key="3">
    <source>
        <dbReference type="Google" id="ProtNLM"/>
    </source>
</evidence>
<gene>
    <name evidence="1" type="ORF">ACFSBI_11855</name>
</gene>
<dbReference type="Gene3D" id="3.30.200.20">
    <property type="entry name" value="Phosphorylase Kinase, domain 1"/>
    <property type="match status" value="1"/>
</dbReference>
<evidence type="ECO:0000313" key="2">
    <source>
        <dbReference type="Proteomes" id="UP001597347"/>
    </source>
</evidence>
<keyword evidence="2" id="KW-1185">Reference proteome</keyword>